<evidence type="ECO:0000256" key="12">
    <source>
        <dbReference type="ARBA" id="ARBA00029736"/>
    </source>
</evidence>
<organism evidence="18 19">
    <name type="scientific">Salana multivorans</name>
    <dbReference type="NCBI Taxonomy" id="120377"/>
    <lineage>
        <taxon>Bacteria</taxon>
        <taxon>Bacillati</taxon>
        <taxon>Actinomycetota</taxon>
        <taxon>Actinomycetes</taxon>
        <taxon>Micrococcales</taxon>
        <taxon>Beutenbergiaceae</taxon>
        <taxon>Salana</taxon>
    </lineage>
</organism>
<dbReference type="InterPro" id="IPR023148">
    <property type="entry name" value="tRNA_m1G_MeTrfase_C_sf"/>
</dbReference>
<dbReference type="InterPro" id="IPR029028">
    <property type="entry name" value="Alpha/beta_knot_MTases"/>
</dbReference>
<evidence type="ECO:0000256" key="2">
    <source>
        <dbReference type="ARBA" id="ARBA00004496"/>
    </source>
</evidence>
<dbReference type="FunFam" id="1.10.1270.20:FF:000002">
    <property type="entry name" value="tRNA (guanine-N(1)-)-methyltransferase"/>
    <property type="match status" value="1"/>
</dbReference>
<dbReference type="Pfam" id="PF01746">
    <property type="entry name" value="tRNA_m1G_MT"/>
    <property type="match status" value="2"/>
</dbReference>
<evidence type="ECO:0000256" key="1">
    <source>
        <dbReference type="ARBA" id="ARBA00002634"/>
    </source>
</evidence>
<dbReference type="InterPro" id="IPR000182">
    <property type="entry name" value="GNAT_dom"/>
</dbReference>
<dbReference type="Pfam" id="PF00583">
    <property type="entry name" value="Acetyltransf_1"/>
    <property type="match status" value="1"/>
</dbReference>
<dbReference type="Gene3D" id="3.40.630.30">
    <property type="match status" value="1"/>
</dbReference>
<keyword evidence="7 15" id="KW-0963">Cytoplasm</keyword>
<comment type="similarity">
    <text evidence="3 15">Belongs to the RNA methyltransferase TrmD family.</text>
</comment>
<evidence type="ECO:0000256" key="14">
    <source>
        <dbReference type="ARBA" id="ARBA00047783"/>
    </source>
</evidence>
<dbReference type="CDD" id="cd18080">
    <property type="entry name" value="TrmD-like"/>
    <property type="match status" value="1"/>
</dbReference>
<evidence type="ECO:0000256" key="5">
    <source>
        <dbReference type="ARBA" id="ARBA00012807"/>
    </source>
</evidence>
<dbReference type="RefSeq" id="WP_123740812.1">
    <property type="nucleotide sequence ID" value="NZ_RKHQ01000002.1"/>
</dbReference>
<dbReference type="InterPro" id="IPR002649">
    <property type="entry name" value="tRNA_m1G_MeTrfase_TrmD"/>
</dbReference>
<evidence type="ECO:0000256" key="13">
    <source>
        <dbReference type="ARBA" id="ARBA00033392"/>
    </source>
</evidence>
<evidence type="ECO:0000259" key="17">
    <source>
        <dbReference type="PROSITE" id="PS51186"/>
    </source>
</evidence>
<comment type="subcellular location">
    <subcellularLocation>
        <location evidence="2 15">Cytoplasm</location>
    </subcellularLocation>
</comment>
<dbReference type="GO" id="GO:0002939">
    <property type="term" value="P:tRNA N1-guanine methylation"/>
    <property type="evidence" value="ECO:0007669"/>
    <property type="project" value="TreeGrafter"/>
</dbReference>
<feature type="domain" description="N-acetyltransferase" evidence="17">
    <location>
        <begin position="355"/>
        <end position="515"/>
    </location>
</feature>
<comment type="subunit">
    <text evidence="4 15">Homodimer.</text>
</comment>
<gene>
    <name evidence="15" type="primary">trmD</name>
    <name evidence="18" type="ORF">EDD28_3367</name>
</gene>
<dbReference type="OrthoDB" id="9807416at2"/>
<dbReference type="SUPFAM" id="SSF75217">
    <property type="entry name" value="alpha/beta knot"/>
    <property type="match status" value="2"/>
</dbReference>
<feature type="binding site" evidence="15">
    <location>
        <begin position="210"/>
        <end position="215"/>
    </location>
    <ligand>
        <name>S-adenosyl-L-methionine</name>
        <dbReference type="ChEBI" id="CHEBI:59789"/>
    </ligand>
</feature>
<accession>A0A3N2D2R4</accession>
<dbReference type="PANTHER" id="PTHR46417">
    <property type="entry name" value="TRNA (GUANINE-N(1)-)-METHYLTRANSFERASE"/>
    <property type="match status" value="1"/>
</dbReference>
<keyword evidence="8 15" id="KW-0489">Methyltransferase</keyword>
<dbReference type="GO" id="GO:0052906">
    <property type="term" value="F:tRNA (guanine(37)-N1)-methyltransferase activity"/>
    <property type="evidence" value="ECO:0007669"/>
    <property type="project" value="UniProtKB-UniRule"/>
</dbReference>
<comment type="function">
    <text evidence="1 15">Specifically methylates guanosine-37 in various tRNAs.</text>
</comment>
<dbReference type="HAMAP" id="MF_00605">
    <property type="entry name" value="TrmD"/>
    <property type="match status" value="1"/>
</dbReference>
<keyword evidence="10 15" id="KW-0949">S-adenosyl-L-methionine</keyword>
<reference evidence="18 19" key="1">
    <citation type="submission" date="2018-11" db="EMBL/GenBank/DDBJ databases">
        <title>Sequencing the genomes of 1000 actinobacteria strains.</title>
        <authorList>
            <person name="Klenk H.-P."/>
        </authorList>
    </citation>
    <scope>NUCLEOTIDE SEQUENCE [LARGE SCALE GENOMIC DNA]</scope>
    <source>
        <strain evidence="18 19">DSM 13521</strain>
    </source>
</reference>
<proteinExistence type="inferred from homology"/>
<dbReference type="SUPFAM" id="SSF55729">
    <property type="entry name" value="Acyl-CoA N-acyltransferases (Nat)"/>
    <property type="match status" value="1"/>
</dbReference>
<comment type="caution">
    <text evidence="18">The sequence shown here is derived from an EMBL/GenBank/DDBJ whole genome shotgun (WGS) entry which is preliminary data.</text>
</comment>
<evidence type="ECO:0000256" key="8">
    <source>
        <dbReference type="ARBA" id="ARBA00022603"/>
    </source>
</evidence>
<evidence type="ECO:0000256" key="3">
    <source>
        <dbReference type="ARBA" id="ARBA00007630"/>
    </source>
</evidence>
<keyword evidence="9 15" id="KW-0808">Transferase</keyword>
<keyword evidence="19" id="KW-1185">Reference proteome</keyword>
<evidence type="ECO:0000256" key="6">
    <source>
        <dbReference type="ARBA" id="ARBA00014679"/>
    </source>
</evidence>
<dbReference type="PROSITE" id="PS51186">
    <property type="entry name" value="GNAT"/>
    <property type="match status" value="1"/>
</dbReference>
<evidence type="ECO:0000256" key="16">
    <source>
        <dbReference type="SAM" id="MobiDB-lite"/>
    </source>
</evidence>
<protein>
    <recommendedName>
        <fullName evidence="6 15">tRNA (guanine-N(1)-)-methyltransferase</fullName>
        <ecNumber evidence="5 15">2.1.1.228</ecNumber>
    </recommendedName>
    <alternativeName>
        <fullName evidence="12 15">M1G-methyltransferase</fullName>
    </alternativeName>
    <alternativeName>
        <fullName evidence="13 15">tRNA [GM37] methyltransferase</fullName>
    </alternativeName>
</protein>
<dbReference type="EMBL" id="RKHQ01000002">
    <property type="protein sequence ID" value="ROR93938.1"/>
    <property type="molecule type" value="Genomic_DNA"/>
</dbReference>
<evidence type="ECO:0000256" key="11">
    <source>
        <dbReference type="ARBA" id="ARBA00022694"/>
    </source>
</evidence>
<keyword evidence="11 15" id="KW-0819">tRNA processing</keyword>
<feature type="compositionally biased region" description="Gly residues" evidence="16">
    <location>
        <begin position="133"/>
        <end position="159"/>
    </location>
</feature>
<comment type="catalytic activity">
    <reaction evidence="14 15">
        <text>guanosine(37) in tRNA + S-adenosyl-L-methionine = N(1)-methylguanosine(37) in tRNA + S-adenosyl-L-homocysteine + H(+)</text>
        <dbReference type="Rhea" id="RHEA:36899"/>
        <dbReference type="Rhea" id="RHEA-COMP:10145"/>
        <dbReference type="Rhea" id="RHEA-COMP:10147"/>
        <dbReference type="ChEBI" id="CHEBI:15378"/>
        <dbReference type="ChEBI" id="CHEBI:57856"/>
        <dbReference type="ChEBI" id="CHEBI:59789"/>
        <dbReference type="ChEBI" id="CHEBI:73542"/>
        <dbReference type="ChEBI" id="CHEBI:74269"/>
        <dbReference type="EC" id="2.1.1.228"/>
    </reaction>
</comment>
<evidence type="ECO:0000313" key="19">
    <source>
        <dbReference type="Proteomes" id="UP000275356"/>
    </source>
</evidence>
<evidence type="ECO:0000256" key="15">
    <source>
        <dbReference type="HAMAP-Rule" id="MF_00605"/>
    </source>
</evidence>
<dbReference type="Gene3D" id="3.40.1280.10">
    <property type="match status" value="2"/>
</dbReference>
<dbReference type="GO" id="GO:0016747">
    <property type="term" value="F:acyltransferase activity, transferring groups other than amino-acyl groups"/>
    <property type="evidence" value="ECO:0007669"/>
    <property type="project" value="InterPro"/>
</dbReference>
<feature type="compositionally biased region" description="Basic and acidic residues" evidence="16">
    <location>
        <begin position="161"/>
        <end position="171"/>
    </location>
</feature>
<dbReference type="EC" id="2.1.1.228" evidence="5 15"/>
<evidence type="ECO:0000313" key="18">
    <source>
        <dbReference type="EMBL" id="ROR93938.1"/>
    </source>
</evidence>
<feature type="region of interest" description="Disordered" evidence="16">
    <location>
        <begin position="117"/>
        <end position="171"/>
    </location>
</feature>
<dbReference type="InterPro" id="IPR016181">
    <property type="entry name" value="Acyl_CoA_acyltransferase"/>
</dbReference>
<evidence type="ECO:0000256" key="4">
    <source>
        <dbReference type="ARBA" id="ARBA00011738"/>
    </source>
</evidence>
<evidence type="ECO:0000256" key="10">
    <source>
        <dbReference type="ARBA" id="ARBA00022691"/>
    </source>
</evidence>
<sequence>MSAGTTTVAPRVDVVTIFPEYLAPLELSLIGKARVSGLVDLRVHDLREHAHDRHRTVDDAPLGGGAGMVMKPDVWFEAVEAVVADDPRDLVVLVPTPSGTPLTQAVAARLAVELGGLRGDHRETEPADRVGPDGLGGLPGDGGDGTDGAGGPDGDGGPEAGRNRDDAAGRDGVPRVRGLVLCGRYEGIDARVVEELREHPRVSEVVEFSLGDFVLNGGEVAAMALLEAVVRLLPGVLGNPESVVEESFGDASEPLLEYPVYTRPAEWNGRAVPHVLLSGHHAAIRRWRRDASLRRTAERRPDLVRRLDVARLDGHDREVLASVGVVVARDGRLAGPFTVERAELGCEAVLADVAAVTFPLACPDGAVLGDVRRHVAQHLSERAWQRHLSDPAHTTFLLRDADGTPSGFSLLLRGDAQGEDVRQVGVPPEELVELSKFYLLPRLRGTGAADALMTATLASVAPRDGRGLTGVWLGTNAGNSPAQRAYLRHGFVAVGTRTYRVGDDLHDDVVMLRRF</sequence>
<feature type="compositionally biased region" description="Basic and acidic residues" evidence="16">
    <location>
        <begin position="118"/>
        <end position="131"/>
    </location>
</feature>
<feature type="binding site" evidence="15">
    <location>
        <position position="183"/>
    </location>
    <ligand>
        <name>S-adenosyl-L-methionine</name>
        <dbReference type="ChEBI" id="CHEBI:59789"/>
    </ligand>
</feature>
<dbReference type="AlphaFoldDB" id="A0A3N2D2R4"/>
<dbReference type="PANTHER" id="PTHR46417:SF1">
    <property type="entry name" value="TRNA (GUANINE-N(1)-)-METHYLTRANSFERASE"/>
    <property type="match status" value="1"/>
</dbReference>
<evidence type="ECO:0000256" key="9">
    <source>
        <dbReference type="ARBA" id="ARBA00022679"/>
    </source>
</evidence>
<name>A0A3N2D2R4_9MICO</name>
<dbReference type="GO" id="GO:0005829">
    <property type="term" value="C:cytosol"/>
    <property type="evidence" value="ECO:0007669"/>
    <property type="project" value="TreeGrafter"/>
</dbReference>
<dbReference type="Proteomes" id="UP000275356">
    <property type="component" value="Unassembled WGS sequence"/>
</dbReference>
<dbReference type="Gene3D" id="1.10.1270.20">
    <property type="entry name" value="tRNA(m1g37)methyltransferase, domain 2"/>
    <property type="match status" value="1"/>
</dbReference>
<dbReference type="InterPro" id="IPR016009">
    <property type="entry name" value="tRNA_MeTrfase_TRMD/TRM10"/>
</dbReference>
<dbReference type="InterPro" id="IPR029026">
    <property type="entry name" value="tRNA_m1G_MTases_N"/>
</dbReference>
<evidence type="ECO:0000256" key="7">
    <source>
        <dbReference type="ARBA" id="ARBA00022490"/>
    </source>
</evidence>